<feature type="compositionally biased region" description="Low complexity" evidence="1">
    <location>
        <begin position="206"/>
        <end position="217"/>
    </location>
</feature>
<feature type="region of interest" description="Disordered" evidence="1">
    <location>
        <begin position="1"/>
        <end position="35"/>
    </location>
</feature>
<feature type="compositionally biased region" description="Polar residues" evidence="1">
    <location>
        <begin position="123"/>
        <end position="142"/>
    </location>
</feature>
<dbReference type="RefSeq" id="XP_064851564.1">
    <property type="nucleotide sequence ID" value="XM_064995492.1"/>
</dbReference>
<sequence length="766" mass="86138">MKFFQLKKHSAPPATSQLRNGSSLPPIDQYTPRGSSILPSYAIEEDDLEEDDDETRANTMRNSFLAQNQNFTLRNKNSRHSFTTNYNNSRDIGYKRGTNANANAAAAAALSRSNSLRSVSASQRPRPSQPRLNSLTNRASSSQKRESQGARTLSLSRIDEQPLSRSNSHRHRINNRDINNTPQPIRNQEKYSHFTSPPNKKFNEGLSQRRSNSLLSNTGRTSSFSSLPPISNRRYSMASMLTNNSLDMNDITIQSTTTKRGNSVVKQTKLIDSQGVTRRIITKTIKKIGAYEVVKSNIINLSNDDPNSSILENGGYSDIDELGDLEELDDNYEDVFLPQDEKFVTALDLNRHFEDFDDALAPDDDEPQYANSINRDTRVDIERASRGVTGNGQLNGEEKTESQIKDVSKEFKTLGMSDKNVIKKSDNTTVSAPLTKPISQPTDNESQYSDAMSHTRSSSDVKLPFIASKTDDIEISPFQSPSKQGRSSQNITQKNKSSILRRSPSEEFDILSTRSMRSNRSRVSFRGVDIINADDGQRTASRSSKKLSEKEMYDAALNAATAKIYGSPDHANSKSSFERNLNQENHVRSDRRYSMRSENRSNYNPPKLRKKLSISDSLKSISLNSKSAFQRTEPKHKKPTGVVPTSPSVNSISANNGTLRNSEKKKKLSRKEKRYLKEKVKLENMDLSAEIRAAQNSYNKKHKDDPYVTPEALDQTQLIREETPEALNNTNIENSSLVDSTGNDPNKVGEQVKKKRKFNLLKLKWN</sequence>
<feature type="compositionally biased region" description="Acidic residues" evidence="1">
    <location>
        <begin position="358"/>
        <end position="367"/>
    </location>
</feature>
<gene>
    <name evidence="2" type="ORF">DASC09_018890</name>
</gene>
<evidence type="ECO:0000313" key="3">
    <source>
        <dbReference type="Proteomes" id="UP001360560"/>
    </source>
</evidence>
<keyword evidence="3" id="KW-1185">Reference proteome</keyword>
<feature type="region of interest" description="Disordered" evidence="1">
    <location>
        <begin position="724"/>
        <end position="751"/>
    </location>
</feature>
<feature type="region of interest" description="Disordered" evidence="1">
    <location>
        <begin position="358"/>
        <end position="404"/>
    </location>
</feature>
<feature type="compositionally biased region" description="Polar residues" evidence="1">
    <location>
        <begin position="726"/>
        <end position="744"/>
    </location>
</feature>
<feature type="region of interest" description="Disordered" evidence="1">
    <location>
        <begin position="472"/>
        <end position="503"/>
    </location>
</feature>
<feature type="compositionally biased region" description="Basic residues" evidence="1">
    <location>
        <begin position="1"/>
        <end position="10"/>
    </location>
</feature>
<feature type="compositionally biased region" description="Basic and acidic residues" evidence="1">
    <location>
        <begin position="375"/>
        <end position="385"/>
    </location>
</feature>
<reference evidence="2 3" key="1">
    <citation type="journal article" date="2023" name="Elife">
        <title>Identification of key yeast species and microbe-microbe interactions impacting larval growth of Drosophila in the wild.</title>
        <authorList>
            <person name="Mure A."/>
            <person name="Sugiura Y."/>
            <person name="Maeda R."/>
            <person name="Honda K."/>
            <person name="Sakurai N."/>
            <person name="Takahashi Y."/>
            <person name="Watada M."/>
            <person name="Katoh T."/>
            <person name="Gotoh A."/>
            <person name="Gotoh Y."/>
            <person name="Taniguchi I."/>
            <person name="Nakamura K."/>
            <person name="Hayashi T."/>
            <person name="Katayama T."/>
            <person name="Uemura T."/>
            <person name="Hattori Y."/>
        </authorList>
    </citation>
    <scope>NUCLEOTIDE SEQUENCE [LARGE SCALE GENOMIC DNA]</scope>
    <source>
        <strain evidence="2 3">SC-9</strain>
    </source>
</reference>
<feature type="compositionally biased region" description="Polar residues" evidence="1">
    <location>
        <begin position="13"/>
        <end position="23"/>
    </location>
</feature>
<feature type="compositionally biased region" description="Polar residues" evidence="1">
    <location>
        <begin position="573"/>
        <end position="584"/>
    </location>
</feature>
<feature type="compositionally biased region" description="Basic and acidic residues" evidence="1">
    <location>
        <begin position="585"/>
        <end position="599"/>
    </location>
</feature>
<organism evidence="2 3">
    <name type="scientific">Saccharomycopsis crataegensis</name>
    <dbReference type="NCBI Taxonomy" id="43959"/>
    <lineage>
        <taxon>Eukaryota</taxon>
        <taxon>Fungi</taxon>
        <taxon>Dikarya</taxon>
        <taxon>Ascomycota</taxon>
        <taxon>Saccharomycotina</taxon>
        <taxon>Saccharomycetes</taxon>
        <taxon>Saccharomycopsidaceae</taxon>
        <taxon>Saccharomycopsis</taxon>
    </lineage>
</organism>
<feature type="compositionally biased region" description="Polar residues" evidence="1">
    <location>
        <begin position="218"/>
        <end position="229"/>
    </location>
</feature>
<dbReference type="AlphaFoldDB" id="A0AAV5QIV9"/>
<feature type="compositionally biased region" description="Polar residues" evidence="1">
    <location>
        <begin position="643"/>
        <end position="658"/>
    </location>
</feature>
<name>A0AAV5QIV9_9ASCO</name>
<feature type="region of interest" description="Disordered" evidence="1">
    <location>
        <begin position="115"/>
        <end position="231"/>
    </location>
</feature>
<dbReference type="EMBL" id="BTFZ01000003">
    <property type="protein sequence ID" value="GMM34564.1"/>
    <property type="molecule type" value="Genomic_DNA"/>
</dbReference>
<evidence type="ECO:0000256" key="1">
    <source>
        <dbReference type="SAM" id="MobiDB-lite"/>
    </source>
</evidence>
<feature type="region of interest" description="Disordered" evidence="1">
    <location>
        <begin position="424"/>
        <end position="460"/>
    </location>
</feature>
<proteinExistence type="predicted"/>
<feature type="compositionally biased region" description="Polar residues" evidence="1">
    <location>
        <begin position="427"/>
        <end position="460"/>
    </location>
</feature>
<dbReference type="GeneID" id="90072543"/>
<accession>A0AAV5QIV9</accession>
<feature type="compositionally biased region" description="Polar residues" evidence="1">
    <location>
        <begin position="477"/>
        <end position="500"/>
    </location>
</feature>
<dbReference type="Proteomes" id="UP001360560">
    <property type="component" value="Unassembled WGS sequence"/>
</dbReference>
<feature type="region of interest" description="Disordered" evidence="1">
    <location>
        <begin position="566"/>
        <end position="611"/>
    </location>
</feature>
<feature type="region of interest" description="Disordered" evidence="1">
    <location>
        <begin position="625"/>
        <end position="670"/>
    </location>
</feature>
<comment type="caution">
    <text evidence="2">The sequence shown here is derived from an EMBL/GenBank/DDBJ whole genome shotgun (WGS) entry which is preliminary data.</text>
</comment>
<protein>
    <submittedName>
        <fullName evidence="2">Uncharacterized protein</fullName>
    </submittedName>
</protein>
<evidence type="ECO:0000313" key="2">
    <source>
        <dbReference type="EMBL" id="GMM34564.1"/>
    </source>
</evidence>